<dbReference type="InterPro" id="IPR000571">
    <property type="entry name" value="Znf_CCCH"/>
</dbReference>
<evidence type="ECO:0000313" key="8">
    <source>
        <dbReference type="EMBL" id="KZW02116.1"/>
    </source>
</evidence>
<dbReference type="Proteomes" id="UP000077266">
    <property type="component" value="Unassembled WGS sequence"/>
</dbReference>
<keyword evidence="3 5" id="KW-0863">Zinc-finger</keyword>
<dbReference type="STRING" id="1314781.A0A165PFP8"/>
<dbReference type="InParanoid" id="A0A165PFP8"/>
<name>A0A165PFP8_EXIGL</name>
<protein>
    <recommendedName>
        <fullName evidence="7">C3H1-type domain-containing protein</fullName>
    </recommendedName>
</protein>
<accession>A0A165PFP8</accession>
<dbReference type="InterPro" id="IPR036855">
    <property type="entry name" value="Znf_CCCH_sf"/>
</dbReference>
<gene>
    <name evidence="8" type="ORF">EXIGLDRAFT_513801</name>
</gene>
<evidence type="ECO:0000256" key="4">
    <source>
        <dbReference type="ARBA" id="ARBA00022833"/>
    </source>
</evidence>
<feature type="domain" description="C3H1-type" evidence="7">
    <location>
        <begin position="160"/>
        <end position="188"/>
    </location>
</feature>
<sequence>MTPGISPVGRGAQRPSPNDALRDAAAIALLQQGMLPQAFAPFPGAFPGAPGFYPSPTDGQYGQEMVAAMARALPQYAAAIAAAAAAQAQYPGVDMNAVAAMGLGGDVHGNGGPSANNRKLGLYKTELCRSWEEKGTCRYGPKCQFAHGEDELRKVQRHPKYKTEICRTFWVSGSCPYGKRCCFIHTELPGHAPSGANATTPGSESVATPAAPPSAGTPERAPSASSQNDTPEQSQSLLARINAKRLEENGSLDSAITPTSLPTFQFGRPGTAALRVDTSALDSSAPIKQNKSAYPTFASNQTIPTVNTESRRASPPATAGPEFGRQRLEVLGVSFRVDARSDRD</sequence>
<keyword evidence="1 5" id="KW-0479">Metal-binding</keyword>
<dbReference type="PANTHER" id="PTHR12547">
    <property type="entry name" value="CCCH ZINC FINGER/TIS11-RELATED"/>
    <property type="match status" value="1"/>
</dbReference>
<keyword evidence="9" id="KW-1185">Reference proteome</keyword>
<evidence type="ECO:0000256" key="5">
    <source>
        <dbReference type="PROSITE-ProRule" id="PRU00723"/>
    </source>
</evidence>
<feature type="compositionally biased region" description="Polar residues" evidence="6">
    <location>
        <begin position="223"/>
        <end position="235"/>
    </location>
</feature>
<dbReference type="OrthoDB" id="410307at2759"/>
<dbReference type="Gene3D" id="4.10.1000.10">
    <property type="entry name" value="Zinc finger, CCCH-type"/>
    <property type="match status" value="2"/>
</dbReference>
<feature type="zinc finger region" description="C3H1-type" evidence="5">
    <location>
        <begin position="122"/>
        <end position="150"/>
    </location>
</feature>
<dbReference type="Pfam" id="PF00642">
    <property type="entry name" value="zf-CCCH"/>
    <property type="match status" value="2"/>
</dbReference>
<evidence type="ECO:0000256" key="1">
    <source>
        <dbReference type="ARBA" id="ARBA00022723"/>
    </source>
</evidence>
<dbReference type="AlphaFoldDB" id="A0A165PFP8"/>
<dbReference type="SUPFAM" id="SSF90229">
    <property type="entry name" value="CCCH zinc finger"/>
    <property type="match status" value="2"/>
</dbReference>
<keyword evidence="2" id="KW-0677">Repeat</keyword>
<feature type="region of interest" description="Disordered" evidence="6">
    <location>
        <begin position="194"/>
        <end position="235"/>
    </location>
</feature>
<evidence type="ECO:0000313" key="9">
    <source>
        <dbReference type="Proteomes" id="UP000077266"/>
    </source>
</evidence>
<feature type="compositionally biased region" description="Polar residues" evidence="6">
    <location>
        <begin position="196"/>
        <end position="206"/>
    </location>
</feature>
<dbReference type="InterPro" id="IPR045877">
    <property type="entry name" value="ZFP36-like"/>
</dbReference>
<organism evidence="8 9">
    <name type="scientific">Exidia glandulosa HHB12029</name>
    <dbReference type="NCBI Taxonomy" id="1314781"/>
    <lineage>
        <taxon>Eukaryota</taxon>
        <taxon>Fungi</taxon>
        <taxon>Dikarya</taxon>
        <taxon>Basidiomycota</taxon>
        <taxon>Agaricomycotina</taxon>
        <taxon>Agaricomycetes</taxon>
        <taxon>Auriculariales</taxon>
        <taxon>Exidiaceae</taxon>
        <taxon>Exidia</taxon>
    </lineage>
</organism>
<evidence type="ECO:0000256" key="6">
    <source>
        <dbReference type="SAM" id="MobiDB-lite"/>
    </source>
</evidence>
<feature type="compositionally biased region" description="Low complexity" evidence="6">
    <location>
        <begin position="207"/>
        <end position="218"/>
    </location>
</feature>
<dbReference type="EMBL" id="KV425890">
    <property type="protein sequence ID" value="KZW02116.1"/>
    <property type="molecule type" value="Genomic_DNA"/>
</dbReference>
<dbReference type="GO" id="GO:0003729">
    <property type="term" value="F:mRNA binding"/>
    <property type="evidence" value="ECO:0007669"/>
    <property type="project" value="InterPro"/>
</dbReference>
<dbReference type="FunFam" id="4.10.1000.10:FF:000002">
    <property type="entry name" value="Zinc finger protein 36, C3H1 type-like 1"/>
    <property type="match status" value="1"/>
</dbReference>
<feature type="region of interest" description="Disordered" evidence="6">
    <location>
        <begin position="296"/>
        <end position="325"/>
    </location>
</feature>
<dbReference type="SMART" id="SM00356">
    <property type="entry name" value="ZnF_C3H1"/>
    <property type="match status" value="2"/>
</dbReference>
<dbReference type="PROSITE" id="PS50103">
    <property type="entry name" value="ZF_C3H1"/>
    <property type="match status" value="2"/>
</dbReference>
<dbReference type="GO" id="GO:0008270">
    <property type="term" value="F:zinc ion binding"/>
    <property type="evidence" value="ECO:0007669"/>
    <property type="project" value="UniProtKB-KW"/>
</dbReference>
<feature type="domain" description="C3H1-type" evidence="7">
    <location>
        <begin position="122"/>
        <end position="150"/>
    </location>
</feature>
<evidence type="ECO:0000256" key="3">
    <source>
        <dbReference type="ARBA" id="ARBA00022771"/>
    </source>
</evidence>
<feature type="compositionally biased region" description="Polar residues" evidence="6">
    <location>
        <begin position="296"/>
        <end position="308"/>
    </location>
</feature>
<reference evidence="8 9" key="1">
    <citation type="journal article" date="2016" name="Mol. Biol. Evol.">
        <title>Comparative Genomics of Early-Diverging Mushroom-Forming Fungi Provides Insights into the Origins of Lignocellulose Decay Capabilities.</title>
        <authorList>
            <person name="Nagy L.G."/>
            <person name="Riley R."/>
            <person name="Tritt A."/>
            <person name="Adam C."/>
            <person name="Daum C."/>
            <person name="Floudas D."/>
            <person name="Sun H."/>
            <person name="Yadav J.S."/>
            <person name="Pangilinan J."/>
            <person name="Larsson K.H."/>
            <person name="Matsuura K."/>
            <person name="Barry K."/>
            <person name="Labutti K."/>
            <person name="Kuo R."/>
            <person name="Ohm R.A."/>
            <person name="Bhattacharya S.S."/>
            <person name="Shirouzu T."/>
            <person name="Yoshinaga Y."/>
            <person name="Martin F.M."/>
            <person name="Grigoriev I.V."/>
            <person name="Hibbett D.S."/>
        </authorList>
    </citation>
    <scope>NUCLEOTIDE SEQUENCE [LARGE SCALE GENOMIC DNA]</scope>
    <source>
        <strain evidence="8 9">HHB12029</strain>
    </source>
</reference>
<dbReference type="PANTHER" id="PTHR12547:SF18">
    <property type="entry name" value="PROTEIN TIS11"/>
    <property type="match status" value="1"/>
</dbReference>
<feature type="zinc finger region" description="C3H1-type" evidence="5">
    <location>
        <begin position="160"/>
        <end position="188"/>
    </location>
</feature>
<keyword evidence="4 5" id="KW-0862">Zinc</keyword>
<evidence type="ECO:0000259" key="7">
    <source>
        <dbReference type="PROSITE" id="PS50103"/>
    </source>
</evidence>
<evidence type="ECO:0000256" key="2">
    <source>
        <dbReference type="ARBA" id="ARBA00022737"/>
    </source>
</evidence>
<dbReference type="FunFam" id="4.10.1000.10:FF:000001">
    <property type="entry name" value="zinc finger CCCH domain-containing protein 15-like"/>
    <property type="match status" value="1"/>
</dbReference>
<proteinExistence type="predicted"/>